<organism evidence="2 3">
    <name type="scientific">Candidatus Ruthenibacterium merdavium</name>
    <dbReference type="NCBI Taxonomy" id="2838752"/>
    <lineage>
        <taxon>Bacteria</taxon>
        <taxon>Bacillati</taxon>
        <taxon>Bacillota</taxon>
        <taxon>Clostridia</taxon>
        <taxon>Eubacteriales</taxon>
        <taxon>Oscillospiraceae</taxon>
        <taxon>Ruthenibacterium</taxon>
    </lineage>
</organism>
<protein>
    <submittedName>
        <fullName evidence="2">Gx transporter family protein</fullName>
    </submittedName>
</protein>
<accession>A0A9D2TL38</accession>
<comment type="caution">
    <text evidence="2">The sequence shown here is derived from an EMBL/GenBank/DDBJ whole genome shotgun (WGS) entry which is preliminary data.</text>
</comment>
<evidence type="ECO:0000313" key="2">
    <source>
        <dbReference type="EMBL" id="HJC73091.1"/>
    </source>
</evidence>
<keyword evidence="1" id="KW-0812">Transmembrane</keyword>
<sequence>MKRFTTRKTAQLGLLFALAMGLSFLEMQITPLLGLAPGVKPGLANVVVMYSMVSMGAFSGLVLTLLKAGFVLMVQGPMAAVLSLCGGLCALGAMVLVHKLKGTDFMLAVTGAVLHNAGQLAALSFLFIQSGYTFYYAPVLLISGLCMGTLTSWLLKHMRTRMKKWDS</sequence>
<keyword evidence="1" id="KW-0472">Membrane</keyword>
<keyword evidence="1" id="KW-1133">Transmembrane helix</keyword>
<dbReference type="AlphaFoldDB" id="A0A9D2TL38"/>
<reference evidence="2" key="2">
    <citation type="submission" date="2021-04" db="EMBL/GenBank/DDBJ databases">
        <authorList>
            <person name="Gilroy R."/>
        </authorList>
    </citation>
    <scope>NUCLEOTIDE SEQUENCE</scope>
    <source>
        <strain evidence="2">5933</strain>
    </source>
</reference>
<gene>
    <name evidence="2" type="ORF">H9698_09915</name>
</gene>
<feature type="transmembrane region" description="Helical" evidence="1">
    <location>
        <begin position="12"/>
        <end position="35"/>
    </location>
</feature>
<reference evidence="2" key="1">
    <citation type="journal article" date="2021" name="PeerJ">
        <title>Extensive microbial diversity within the chicken gut microbiome revealed by metagenomics and culture.</title>
        <authorList>
            <person name="Gilroy R."/>
            <person name="Ravi A."/>
            <person name="Getino M."/>
            <person name="Pursley I."/>
            <person name="Horton D.L."/>
            <person name="Alikhan N.F."/>
            <person name="Baker D."/>
            <person name="Gharbi K."/>
            <person name="Hall N."/>
            <person name="Watson M."/>
            <person name="Adriaenssens E.M."/>
            <person name="Foster-Nyarko E."/>
            <person name="Jarju S."/>
            <person name="Secka A."/>
            <person name="Antonio M."/>
            <person name="Oren A."/>
            <person name="Chaudhuri R.R."/>
            <person name="La Ragione R."/>
            <person name="Hildebrand F."/>
            <person name="Pallen M.J."/>
        </authorList>
    </citation>
    <scope>NUCLEOTIDE SEQUENCE</scope>
    <source>
        <strain evidence="2">5933</strain>
    </source>
</reference>
<dbReference type="EMBL" id="DWWA01000051">
    <property type="protein sequence ID" value="HJC73091.1"/>
    <property type="molecule type" value="Genomic_DNA"/>
</dbReference>
<evidence type="ECO:0000256" key="1">
    <source>
        <dbReference type="SAM" id="Phobius"/>
    </source>
</evidence>
<name>A0A9D2TL38_9FIRM</name>
<feature type="transmembrane region" description="Helical" evidence="1">
    <location>
        <begin position="134"/>
        <end position="155"/>
    </location>
</feature>
<evidence type="ECO:0000313" key="3">
    <source>
        <dbReference type="Proteomes" id="UP000823918"/>
    </source>
</evidence>
<feature type="transmembrane region" description="Helical" evidence="1">
    <location>
        <begin position="47"/>
        <end position="66"/>
    </location>
</feature>
<dbReference type="Pfam" id="PF07456">
    <property type="entry name" value="Hpre_diP_synt_I"/>
    <property type="match status" value="1"/>
</dbReference>
<dbReference type="InterPro" id="IPR010898">
    <property type="entry name" value="Hpre_diP_synth_I"/>
</dbReference>
<proteinExistence type="predicted"/>
<feature type="transmembrane region" description="Helical" evidence="1">
    <location>
        <begin position="78"/>
        <end position="98"/>
    </location>
</feature>
<dbReference type="Proteomes" id="UP000823918">
    <property type="component" value="Unassembled WGS sequence"/>
</dbReference>
<dbReference type="Gene3D" id="1.10.1760.20">
    <property type="match status" value="1"/>
</dbReference>